<dbReference type="InterPro" id="IPR053779">
    <property type="entry name" value="GlpR"/>
</dbReference>
<gene>
    <name evidence="3" type="ORF">GII30_06315</name>
</gene>
<reference evidence="3" key="1">
    <citation type="journal article" date="2021" name="Nat. Microbiol.">
        <title>Cocultivation of an ultrasmall environmental parasitic bacterium with lytic ability against bacteria associated with wastewater foams.</title>
        <authorList>
            <person name="Batinovic S."/>
            <person name="Rose J.J.A."/>
            <person name="Ratcliffe J."/>
            <person name="Seviour R.J."/>
            <person name="Petrovski S."/>
        </authorList>
    </citation>
    <scope>NUCLEOTIDE SEQUENCE</scope>
    <source>
        <strain evidence="3">CON44</strain>
    </source>
</reference>
<organism evidence="3">
    <name type="scientific">Gordonia amarae</name>
    <dbReference type="NCBI Taxonomy" id="36821"/>
    <lineage>
        <taxon>Bacteria</taxon>
        <taxon>Bacillati</taxon>
        <taxon>Actinomycetota</taxon>
        <taxon>Actinomycetes</taxon>
        <taxon>Mycobacteriales</taxon>
        <taxon>Gordoniaceae</taxon>
        <taxon>Gordonia</taxon>
    </lineage>
</organism>
<feature type="transmembrane region" description="Helical" evidence="2">
    <location>
        <begin position="6"/>
        <end position="23"/>
    </location>
</feature>
<feature type="compositionally biased region" description="Acidic residues" evidence="1">
    <location>
        <begin position="204"/>
        <end position="220"/>
    </location>
</feature>
<evidence type="ECO:0000256" key="1">
    <source>
        <dbReference type="SAM" id="MobiDB-lite"/>
    </source>
</evidence>
<accession>A0A857LL97</accession>
<feature type="transmembrane region" description="Helical" evidence="2">
    <location>
        <begin position="307"/>
        <end position="325"/>
    </location>
</feature>
<feature type="region of interest" description="Disordered" evidence="1">
    <location>
        <begin position="263"/>
        <end position="297"/>
    </location>
</feature>
<feature type="transmembrane region" description="Helical" evidence="2">
    <location>
        <begin position="331"/>
        <end position="351"/>
    </location>
</feature>
<evidence type="ECO:0000313" key="3">
    <source>
        <dbReference type="EMBL" id="QHN38838.1"/>
    </source>
</evidence>
<feature type="region of interest" description="Disordered" evidence="1">
    <location>
        <begin position="418"/>
        <end position="438"/>
    </location>
</feature>
<sequence length="438" mass="47492">MPNSVLWICLVAVWLFVLVPMVINRGRPQVRKSTTVATSTRTLHRGGRATAGRKKPGAHPSDPAHKPSRTPSATAIALLEKKEAELRAEKAADDESVTGVAEADTEDSADDEAGVDAERDTEVSPVEDVDAATADADTDVTDVETPDSGTADTESADADTEGADADNEVTAELRVTSAVGVDLDADIVGSPTDTETDTAAGEYYESDEAVNESDDLDETVDLDRTGEPEETGDLEDESDDLGDTEPADDLEDDLIDDDLLAEAKPGPARVEQAPVTTTVPRRVSPSRSKESLADKHSDARYKERQRVLIGFVALFFGSIIAGIVLGLVGWVVMALATVSLVAYLAFLRRAVVREQQSRAQRAARAARLRREEARRREQEEQQSRIRPVVPEPPRRRRPGGAVVLEIDDEDPVFEHLPSGPRRLYFDGTSDEEYRRAVG</sequence>
<keyword evidence="2" id="KW-0812">Transmembrane</keyword>
<proteinExistence type="predicted"/>
<feature type="compositionally biased region" description="Basic and acidic residues" evidence="1">
    <location>
        <begin position="79"/>
        <end position="93"/>
    </location>
</feature>
<feature type="compositionally biased region" description="Acidic residues" evidence="1">
    <location>
        <begin position="228"/>
        <end position="251"/>
    </location>
</feature>
<feature type="compositionally biased region" description="Basic residues" evidence="1">
    <location>
        <begin position="42"/>
        <end position="57"/>
    </location>
</feature>
<feature type="region of interest" description="Disordered" evidence="1">
    <location>
        <begin position="370"/>
        <end position="401"/>
    </location>
</feature>
<dbReference type="AlphaFoldDB" id="A0A857LL97"/>
<dbReference type="RefSeq" id="WP_005186494.1">
    <property type="nucleotide sequence ID" value="NZ_CP045804.1"/>
</dbReference>
<feature type="compositionally biased region" description="Acidic residues" evidence="1">
    <location>
        <begin position="125"/>
        <end position="145"/>
    </location>
</feature>
<feature type="compositionally biased region" description="Acidic residues" evidence="1">
    <location>
        <begin position="103"/>
        <end position="115"/>
    </location>
</feature>
<feature type="compositionally biased region" description="Basic and acidic residues" evidence="1">
    <location>
        <begin position="287"/>
        <end position="297"/>
    </location>
</feature>
<keyword evidence="2" id="KW-0472">Membrane</keyword>
<feature type="compositionally biased region" description="Polar residues" evidence="1">
    <location>
        <begin position="31"/>
        <end position="41"/>
    </location>
</feature>
<keyword evidence="2" id="KW-1133">Transmembrane helix</keyword>
<dbReference type="NCBIfam" id="NF045516">
    <property type="entry name" value="GlpR"/>
    <property type="match status" value="1"/>
</dbReference>
<feature type="compositionally biased region" description="Basic and acidic residues" evidence="1">
    <location>
        <begin position="370"/>
        <end position="383"/>
    </location>
</feature>
<name>A0A857LL97_9ACTN</name>
<evidence type="ECO:0000256" key="2">
    <source>
        <dbReference type="SAM" id="Phobius"/>
    </source>
</evidence>
<protein>
    <submittedName>
        <fullName evidence="3">Uncharacterized protein</fullName>
    </submittedName>
</protein>
<feature type="compositionally biased region" description="Acidic residues" evidence="1">
    <location>
        <begin position="154"/>
        <end position="169"/>
    </location>
</feature>
<dbReference type="EMBL" id="CP045810">
    <property type="protein sequence ID" value="QHN38838.1"/>
    <property type="molecule type" value="Genomic_DNA"/>
</dbReference>
<feature type="region of interest" description="Disordered" evidence="1">
    <location>
        <begin position="29"/>
        <end position="251"/>
    </location>
</feature>